<evidence type="ECO:0000256" key="2">
    <source>
        <dbReference type="SAM" id="Phobius"/>
    </source>
</evidence>
<evidence type="ECO:0000313" key="4">
    <source>
        <dbReference type="Proteomes" id="UP000231823"/>
    </source>
</evidence>
<reference evidence="3 4" key="1">
    <citation type="submission" date="2017-12" db="EMBL/GenBank/DDBJ databases">
        <title>Complete genome sequence of Spiroplasma floricola 23-6 (ATCC 29989).</title>
        <authorList>
            <person name="Tsai Y.-M."/>
            <person name="Wu P.-S."/>
            <person name="Lo W.-S."/>
            <person name="Kuo C.-H."/>
        </authorList>
    </citation>
    <scope>NUCLEOTIDE SEQUENCE [LARGE SCALE GENOMIC DNA]</scope>
    <source>
        <strain evidence="3 4">23-6</strain>
    </source>
</reference>
<evidence type="ECO:0008006" key="5">
    <source>
        <dbReference type="Google" id="ProtNLM"/>
    </source>
</evidence>
<protein>
    <recommendedName>
        <fullName evidence="5">Transmembrane protein</fullName>
    </recommendedName>
</protein>
<feature type="transmembrane region" description="Helical" evidence="2">
    <location>
        <begin position="21"/>
        <end position="48"/>
    </location>
</feature>
<gene>
    <name evidence="3" type="ORF">SFLOR_v1c01710</name>
</gene>
<feature type="compositionally biased region" description="Basic residues" evidence="1">
    <location>
        <begin position="275"/>
        <end position="285"/>
    </location>
</feature>
<dbReference type="KEGG" id="sfz:SFLOR_v1c01710"/>
<proteinExistence type="predicted"/>
<dbReference type="Proteomes" id="UP000231823">
    <property type="component" value="Chromosome"/>
</dbReference>
<keyword evidence="2" id="KW-0472">Membrane</keyword>
<evidence type="ECO:0000256" key="1">
    <source>
        <dbReference type="SAM" id="MobiDB-lite"/>
    </source>
</evidence>
<accession>A0A2K8SCQ8</accession>
<organism evidence="3 4">
    <name type="scientific">Spiroplasma floricola 23-6</name>
    <dbReference type="NCBI Taxonomy" id="1336749"/>
    <lineage>
        <taxon>Bacteria</taxon>
        <taxon>Bacillati</taxon>
        <taxon>Mycoplasmatota</taxon>
        <taxon>Mollicutes</taxon>
        <taxon>Entomoplasmatales</taxon>
        <taxon>Spiroplasmataceae</taxon>
        <taxon>Spiroplasma</taxon>
    </lineage>
</organism>
<dbReference type="EMBL" id="CP025057">
    <property type="protein sequence ID" value="AUB31232.1"/>
    <property type="molecule type" value="Genomic_DNA"/>
</dbReference>
<feature type="transmembrane region" description="Helical" evidence="2">
    <location>
        <begin position="119"/>
        <end position="140"/>
    </location>
</feature>
<dbReference type="AlphaFoldDB" id="A0A2K8SCQ8"/>
<sequence>MKKEKNKEQKLKKINFKNFKSTSVFFMIIIVVFRTTMIAFWLVAPIILALNVGFDHGLKTLVEFIWALILKGENTTLATRITIDVAAPVLWFLMMIIMLFASVKPFFNKKTWGKRAYLAFSYIFWPILFTGIIYGIYFTIPFYEVGKETSPTAPDVDKTWQLWKSLKDTFTPYSGWMISLQCIYAIFVLFGIFSIFEAHMVRKRKLDYSDFFVKNKDQRSLYNQVIEGKIEFGEFDPIQVDKEVKRIKKETIAEERREKFEAIKKAEEERINKKNEKKQKKLKGKKANENEKDIKL</sequence>
<feature type="transmembrane region" description="Helical" evidence="2">
    <location>
        <begin position="89"/>
        <end position="107"/>
    </location>
</feature>
<feature type="region of interest" description="Disordered" evidence="1">
    <location>
        <begin position="274"/>
        <end position="296"/>
    </location>
</feature>
<evidence type="ECO:0000313" key="3">
    <source>
        <dbReference type="EMBL" id="AUB31232.1"/>
    </source>
</evidence>
<keyword evidence="2" id="KW-0812">Transmembrane</keyword>
<feature type="compositionally biased region" description="Basic and acidic residues" evidence="1">
    <location>
        <begin position="286"/>
        <end position="296"/>
    </location>
</feature>
<dbReference type="OrthoDB" id="389470at2"/>
<keyword evidence="4" id="KW-1185">Reference proteome</keyword>
<name>A0A2K8SCQ8_9MOLU</name>
<dbReference type="RefSeq" id="WP_100916222.1">
    <property type="nucleotide sequence ID" value="NZ_CP025057.1"/>
</dbReference>
<feature type="transmembrane region" description="Helical" evidence="2">
    <location>
        <begin position="173"/>
        <end position="196"/>
    </location>
</feature>
<keyword evidence="2" id="KW-1133">Transmembrane helix</keyword>